<dbReference type="Proteomes" id="UP001223214">
    <property type="component" value="Unassembled WGS sequence"/>
</dbReference>
<dbReference type="InterPro" id="IPR038706">
    <property type="entry name" value="Type_VI_SciN-like_sf"/>
</dbReference>
<evidence type="ECO:0000256" key="1">
    <source>
        <dbReference type="SAM" id="SignalP"/>
    </source>
</evidence>
<dbReference type="Gene3D" id="2.60.40.4150">
    <property type="entry name" value="Type VI secretion system, lipoprotein SciN"/>
    <property type="match status" value="1"/>
</dbReference>
<protein>
    <submittedName>
        <fullName evidence="2">Type VI secretion system lipoprotein TssJ</fullName>
    </submittedName>
</protein>
<dbReference type="PANTHER" id="PTHR37625">
    <property type="entry name" value="OUTER MEMBRANE LIPOPROTEIN-RELATED"/>
    <property type="match status" value="1"/>
</dbReference>
<name>A0AAP4FV28_9ENTR</name>
<feature type="chain" id="PRO_5043000141" evidence="1">
    <location>
        <begin position="23"/>
        <end position="167"/>
    </location>
</feature>
<dbReference type="NCBIfam" id="TIGR03352">
    <property type="entry name" value="VI_chp_3"/>
    <property type="match status" value="1"/>
</dbReference>
<reference evidence="2 3" key="1">
    <citation type="submission" date="2023-06" db="EMBL/GenBank/DDBJ databases">
        <title>Identification and characterization of antibiotic-resistant Gram-negative bacteria.</title>
        <authorList>
            <person name="Cho G.-S."/>
            <person name="Lee J."/>
            <person name="Tai E."/>
            <person name="Jeong S."/>
            <person name="Kim I."/>
            <person name="Kim B.-E."/>
            <person name="Jeong M.-I."/>
            <person name="Oh K.-K."/>
            <person name="Franz C.M.A.P."/>
        </authorList>
    </citation>
    <scope>NUCLEOTIDE SEQUENCE [LARGE SCALE GENOMIC DNA]</scope>
    <source>
        <strain evidence="2 3">V106_12</strain>
    </source>
</reference>
<dbReference type="InterPro" id="IPR017734">
    <property type="entry name" value="T6SS_SciN"/>
</dbReference>
<feature type="signal peptide" evidence="1">
    <location>
        <begin position="1"/>
        <end position="22"/>
    </location>
</feature>
<sequence length="167" mass="18440">MHYALQMIMVLLLAACSTDYKATSETKSAELTISAGKNSNPDINGRAAPVEIFIYVMTGEDNFSSSDYFTIAKGNNPDLKADITQRKQIILKPGASRPLTLSIEKEAKYLAVVAAFRNINEAQWSALYILPQPKKRSWYQIILPASDETLKLAVSVDQLAVSIKEVN</sequence>
<gene>
    <name evidence="2" type="primary">tssJ</name>
    <name evidence="2" type="ORF">QQF32_01080</name>
</gene>
<evidence type="ECO:0000313" key="2">
    <source>
        <dbReference type="EMBL" id="MDK9361819.1"/>
    </source>
</evidence>
<accession>A0AAP4FV28</accession>
<keyword evidence="2" id="KW-0449">Lipoprotein</keyword>
<dbReference type="AlphaFoldDB" id="A0AAP4FV28"/>
<comment type="caution">
    <text evidence="2">The sequence shown here is derived from an EMBL/GenBank/DDBJ whole genome shotgun (WGS) entry which is preliminary data.</text>
</comment>
<dbReference type="Pfam" id="PF12790">
    <property type="entry name" value="T6SS-SciN"/>
    <property type="match status" value="1"/>
</dbReference>
<keyword evidence="1" id="KW-0732">Signal</keyword>
<dbReference type="PANTHER" id="PTHR37625:SF4">
    <property type="entry name" value="OUTER MEMBRANE LIPOPROTEIN"/>
    <property type="match status" value="1"/>
</dbReference>
<proteinExistence type="predicted"/>
<organism evidence="2 3">
    <name type="scientific">Lelliottia wanjuensis</name>
    <dbReference type="NCBI Taxonomy" id="3050585"/>
    <lineage>
        <taxon>Bacteria</taxon>
        <taxon>Pseudomonadati</taxon>
        <taxon>Pseudomonadota</taxon>
        <taxon>Gammaproteobacteria</taxon>
        <taxon>Enterobacterales</taxon>
        <taxon>Enterobacteriaceae</taxon>
        <taxon>Lelliottia</taxon>
    </lineage>
</organism>
<dbReference type="EMBL" id="JASSOM010000002">
    <property type="protein sequence ID" value="MDK9361819.1"/>
    <property type="molecule type" value="Genomic_DNA"/>
</dbReference>
<evidence type="ECO:0000313" key="3">
    <source>
        <dbReference type="Proteomes" id="UP001223214"/>
    </source>
</evidence>
<dbReference type="RefSeq" id="WP_285150447.1">
    <property type="nucleotide sequence ID" value="NZ_JASSOM010000002.1"/>
</dbReference>
<keyword evidence="3" id="KW-1185">Reference proteome</keyword>